<dbReference type="PANTHER" id="PTHR43409">
    <property type="entry name" value="ANAEROBIC MAGNESIUM-PROTOPORPHYRIN IX MONOMETHYL ESTER CYCLASE-RELATED"/>
    <property type="match status" value="1"/>
</dbReference>
<dbReference type="InterPro" id="IPR058240">
    <property type="entry name" value="rSAM_sf"/>
</dbReference>
<accession>A0A564ZHA1</accession>
<sequence length="529" mass="60090">MRTRRVTILDLVTNGPTNSLYARVMNQNLASIMPQVVAVWCEELGHQVRFVCYTGREDLQRELLDGADIVFIGAFTRSALTAYAISSLFRSRGAVTVLGGPHARSYPQDAARYFDYVVGFTDKNLIQDILADCSAHRPFGVQRAAARQPTELPGVRERWKFIEPTIAKSPTSFQVVPMIGSMGCPYTCEFCVDASVEYQPLSFDQISEDLKFLRTKMKRPMVAWHDPNFGIRFQEYMRAIETAIPPNSIDFIAESTLSLLSEPHLKHLRRNGFKAILPGIESWYDLGDKSRTGRYTGQAKVRQVADHINLVLRYIPYVQVNFVLGLDSDQGPEPFELTKQFVDLAPGAFPAFPLLTAFGQAAPLNRKLQQEGRILPFPFQFLDNHHAMNVRPKHYAWPEFYDHVVDLSRYAFSWPMILRRLVLNRGVIPRWFNLVRSVSSEGFGRIKYYTKIRTLLDTDLSVRYFLEGETSELPRFYAHKIRKKLGPLWDVLPAGAVMHDHHAYLNSYKEPISARVGLGPLPGLGSAAE</sequence>
<dbReference type="Gene3D" id="3.40.50.280">
    <property type="entry name" value="Cobalamin-binding domain"/>
    <property type="match status" value="1"/>
</dbReference>
<evidence type="ECO:0000256" key="3">
    <source>
        <dbReference type="ARBA" id="ARBA00022723"/>
    </source>
</evidence>
<dbReference type="SUPFAM" id="SSF102114">
    <property type="entry name" value="Radical SAM enzymes"/>
    <property type="match status" value="1"/>
</dbReference>
<dbReference type="PANTHER" id="PTHR43409:SF7">
    <property type="entry name" value="BLL1977 PROTEIN"/>
    <property type="match status" value="1"/>
</dbReference>
<evidence type="ECO:0000256" key="2">
    <source>
        <dbReference type="ARBA" id="ARBA00022691"/>
    </source>
</evidence>
<evidence type="ECO:0000259" key="6">
    <source>
        <dbReference type="SMART" id="SM00729"/>
    </source>
</evidence>
<dbReference type="SMART" id="SM00729">
    <property type="entry name" value="Elp3"/>
    <property type="match status" value="1"/>
</dbReference>
<organism evidence="7 8">
    <name type="scientific">Candidatus Methylomirabilis lanthanidiphila</name>
    <dbReference type="NCBI Taxonomy" id="2211376"/>
    <lineage>
        <taxon>Bacteria</taxon>
        <taxon>Candidatus Methylomirabilota</taxon>
        <taxon>Candidatus Methylomirabilia</taxon>
        <taxon>Candidatus Methylomirabilales</taxon>
        <taxon>Candidatus Methylomirabilaceae</taxon>
        <taxon>Candidatus Methylomirabilis</taxon>
    </lineage>
</organism>
<dbReference type="GO" id="GO:0005829">
    <property type="term" value="C:cytosol"/>
    <property type="evidence" value="ECO:0007669"/>
    <property type="project" value="TreeGrafter"/>
</dbReference>
<evidence type="ECO:0000313" key="8">
    <source>
        <dbReference type="Proteomes" id="UP000334340"/>
    </source>
</evidence>
<reference evidence="7 8" key="1">
    <citation type="submission" date="2019-07" db="EMBL/GenBank/DDBJ databases">
        <authorList>
            <person name="Cremers G."/>
        </authorList>
    </citation>
    <scope>NUCLEOTIDE SEQUENCE [LARGE SCALE GENOMIC DNA]</scope>
</reference>
<keyword evidence="5" id="KW-0411">Iron-sulfur</keyword>
<protein>
    <submittedName>
        <fullName evidence="7">B12 binding domain protein</fullName>
    </submittedName>
</protein>
<keyword evidence="2" id="KW-0949">S-adenosyl-L-methionine</keyword>
<gene>
    <name evidence="7" type="ORF">MELA_01073</name>
</gene>
<dbReference type="InterPro" id="IPR051198">
    <property type="entry name" value="BchE-like"/>
</dbReference>
<evidence type="ECO:0000256" key="5">
    <source>
        <dbReference type="ARBA" id="ARBA00023014"/>
    </source>
</evidence>
<dbReference type="Proteomes" id="UP000334340">
    <property type="component" value="Unassembled WGS sequence"/>
</dbReference>
<dbReference type="SFLD" id="SFLDS00029">
    <property type="entry name" value="Radical_SAM"/>
    <property type="match status" value="1"/>
</dbReference>
<dbReference type="GO" id="GO:0003824">
    <property type="term" value="F:catalytic activity"/>
    <property type="evidence" value="ECO:0007669"/>
    <property type="project" value="InterPro"/>
</dbReference>
<dbReference type="GO" id="GO:0051536">
    <property type="term" value="F:iron-sulfur cluster binding"/>
    <property type="evidence" value="ECO:0007669"/>
    <property type="project" value="UniProtKB-KW"/>
</dbReference>
<dbReference type="GO" id="GO:0046872">
    <property type="term" value="F:metal ion binding"/>
    <property type="evidence" value="ECO:0007669"/>
    <property type="project" value="UniProtKB-KW"/>
</dbReference>
<keyword evidence="4" id="KW-0408">Iron</keyword>
<keyword evidence="3" id="KW-0479">Metal-binding</keyword>
<dbReference type="AlphaFoldDB" id="A0A564ZHA1"/>
<dbReference type="SFLD" id="SFLDG01082">
    <property type="entry name" value="B12-binding_domain_containing"/>
    <property type="match status" value="1"/>
</dbReference>
<comment type="cofactor">
    <cofactor evidence="1">
        <name>[4Fe-4S] cluster</name>
        <dbReference type="ChEBI" id="CHEBI:49883"/>
    </cofactor>
</comment>
<dbReference type="EMBL" id="CABIKM010000015">
    <property type="protein sequence ID" value="VUZ84699.1"/>
    <property type="molecule type" value="Genomic_DNA"/>
</dbReference>
<keyword evidence="8" id="KW-1185">Reference proteome</keyword>
<dbReference type="InterPro" id="IPR007197">
    <property type="entry name" value="rSAM"/>
</dbReference>
<name>A0A564ZHA1_9BACT</name>
<proteinExistence type="predicted"/>
<feature type="domain" description="Elp3/MiaA/NifB-like radical SAM core" evidence="6">
    <location>
        <begin position="174"/>
        <end position="377"/>
    </location>
</feature>
<dbReference type="InterPro" id="IPR006638">
    <property type="entry name" value="Elp3/MiaA/NifB-like_rSAM"/>
</dbReference>
<evidence type="ECO:0000313" key="7">
    <source>
        <dbReference type="EMBL" id="VUZ84699.1"/>
    </source>
</evidence>
<evidence type="ECO:0000256" key="4">
    <source>
        <dbReference type="ARBA" id="ARBA00023004"/>
    </source>
</evidence>
<evidence type="ECO:0000256" key="1">
    <source>
        <dbReference type="ARBA" id="ARBA00001966"/>
    </source>
</evidence>